<evidence type="ECO:0000313" key="2">
    <source>
        <dbReference type="Proteomes" id="UP000198894"/>
    </source>
</evidence>
<keyword evidence="1" id="KW-0670">Pyruvate</keyword>
<sequence length="47" mass="4873">MIRNMGDVLAICPPYVITESEIDALVDGIRSALDGAAAANSRVGRVA</sequence>
<reference evidence="2" key="1">
    <citation type="submission" date="2016-10" db="EMBL/GenBank/DDBJ databases">
        <authorList>
            <person name="Varghese N."/>
            <person name="Submissions S."/>
        </authorList>
    </citation>
    <scope>NUCLEOTIDE SEQUENCE [LARGE SCALE GENOMIC DNA]</scope>
    <source>
        <strain evidence="2">CGMCC 1.11022</strain>
    </source>
</reference>
<name>A0A1G9DKY8_9HYPH</name>
<dbReference type="Gene3D" id="3.90.1150.10">
    <property type="entry name" value="Aspartate Aminotransferase, domain 1"/>
    <property type="match status" value="1"/>
</dbReference>
<proteinExistence type="predicted"/>
<accession>A0A1G9DKY8</accession>
<dbReference type="InterPro" id="IPR015422">
    <property type="entry name" value="PyrdxlP-dep_Trfase_small"/>
</dbReference>
<evidence type="ECO:0000313" key="1">
    <source>
        <dbReference type="EMBL" id="SDK64470.1"/>
    </source>
</evidence>
<dbReference type="EMBL" id="FNEE01000018">
    <property type="protein sequence ID" value="SDK64470.1"/>
    <property type="molecule type" value="Genomic_DNA"/>
</dbReference>
<dbReference type="AlphaFoldDB" id="A0A1G9DKY8"/>
<protein>
    <submittedName>
        <fullName evidence="1">4-aminobutyrate---pyruvate transaminase</fullName>
    </submittedName>
</protein>
<dbReference type="RefSeq" id="WP_236473637.1">
    <property type="nucleotide sequence ID" value="NZ_FNEE01000018.1"/>
</dbReference>
<organism evidence="1 2">
    <name type="scientific">Mesorhizobium muleiense</name>
    <dbReference type="NCBI Taxonomy" id="1004279"/>
    <lineage>
        <taxon>Bacteria</taxon>
        <taxon>Pseudomonadati</taxon>
        <taxon>Pseudomonadota</taxon>
        <taxon>Alphaproteobacteria</taxon>
        <taxon>Hyphomicrobiales</taxon>
        <taxon>Phyllobacteriaceae</taxon>
        <taxon>Mesorhizobium</taxon>
    </lineage>
</organism>
<dbReference type="Proteomes" id="UP000198894">
    <property type="component" value="Unassembled WGS sequence"/>
</dbReference>
<gene>
    <name evidence="1" type="ORF">SAMN05428953_11847</name>
</gene>
<keyword evidence="2" id="KW-1185">Reference proteome</keyword>